<gene>
    <name evidence="2" type="ORF">GCM10011400_15540</name>
</gene>
<keyword evidence="1" id="KW-0472">Membrane</keyword>
<dbReference type="PANTHER" id="PTHR36109:SF2">
    <property type="entry name" value="MEMBRANE PROTEIN"/>
    <property type="match status" value="1"/>
</dbReference>
<dbReference type="EMBL" id="BMHL01000002">
    <property type="protein sequence ID" value="GGC29830.1"/>
    <property type="molecule type" value="Genomic_DNA"/>
</dbReference>
<protein>
    <recommendedName>
        <fullName evidence="4">DUF1269 domain-containing protein</fullName>
    </recommendedName>
</protein>
<dbReference type="InterPro" id="IPR052948">
    <property type="entry name" value="Low_temp-induced_all0457"/>
</dbReference>
<keyword evidence="3" id="KW-1185">Reference proteome</keyword>
<dbReference type="Proteomes" id="UP000602004">
    <property type="component" value="Unassembled WGS sequence"/>
</dbReference>
<sequence length="182" mass="19853">MLRDWWTTVREKDMRRIYFLLPNVHSAHTITNELLLLRVEWRHIHVIANHTVPLKDLPEATLAQRSDLLPALARGVAMGGLTGTLAGLAALAFPPAGLTIAGGAVVAITLCGAGFGAWAATMIGVDVPNTRLNRFEQAIEKGELLMMVDVVKDRVEEIEEVIKLHHAEADIQGTDPTIPAFP</sequence>
<evidence type="ECO:0000256" key="1">
    <source>
        <dbReference type="SAM" id="Phobius"/>
    </source>
</evidence>
<feature type="transmembrane region" description="Helical" evidence="1">
    <location>
        <begin position="99"/>
        <end position="125"/>
    </location>
</feature>
<keyword evidence="1" id="KW-1133">Transmembrane helix</keyword>
<feature type="transmembrane region" description="Helical" evidence="1">
    <location>
        <begin position="71"/>
        <end position="93"/>
    </location>
</feature>
<evidence type="ECO:0000313" key="3">
    <source>
        <dbReference type="Proteomes" id="UP000602004"/>
    </source>
</evidence>
<evidence type="ECO:0000313" key="2">
    <source>
        <dbReference type="EMBL" id="GGC29830.1"/>
    </source>
</evidence>
<accession>A0ABQ1LWS5</accession>
<organism evidence="2 3">
    <name type="scientific">Paraburkholderia caffeinilytica</name>
    <dbReference type="NCBI Taxonomy" id="1761016"/>
    <lineage>
        <taxon>Bacteria</taxon>
        <taxon>Pseudomonadati</taxon>
        <taxon>Pseudomonadota</taxon>
        <taxon>Betaproteobacteria</taxon>
        <taxon>Burkholderiales</taxon>
        <taxon>Burkholderiaceae</taxon>
        <taxon>Paraburkholderia</taxon>
    </lineage>
</organism>
<proteinExistence type="predicted"/>
<keyword evidence="1" id="KW-0812">Transmembrane</keyword>
<comment type="caution">
    <text evidence="2">The sequence shown here is derived from an EMBL/GenBank/DDBJ whole genome shotgun (WGS) entry which is preliminary data.</text>
</comment>
<reference evidence="3" key="1">
    <citation type="journal article" date="2019" name="Int. J. Syst. Evol. Microbiol.">
        <title>The Global Catalogue of Microorganisms (GCM) 10K type strain sequencing project: providing services to taxonomists for standard genome sequencing and annotation.</title>
        <authorList>
            <consortium name="The Broad Institute Genomics Platform"/>
            <consortium name="The Broad Institute Genome Sequencing Center for Infectious Disease"/>
            <person name="Wu L."/>
            <person name="Ma J."/>
        </authorList>
    </citation>
    <scope>NUCLEOTIDE SEQUENCE [LARGE SCALE GENOMIC DNA]</scope>
    <source>
        <strain evidence="3">CGMCC 1.15103</strain>
    </source>
</reference>
<evidence type="ECO:0008006" key="4">
    <source>
        <dbReference type="Google" id="ProtNLM"/>
    </source>
</evidence>
<dbReference type="PANTHER" id="PTHR36109">
    <property type="entry name" value="MEMBRANE PROTEIN-RELATED"/>
    <property type="match status" value="1"/>
</dbReference>
<name>A0ABQ1LWS5_9BURK</name>